<dbReference type="EMBL" id="CAJVQB010021304">
    <property type="protein sequence ID" value="CAG8796721.1"/>
    <property type="molecule type" value="Genomic_DNA"/>
</dbReference>
<feature type="non-terminal residue" evidence="1">
    <location>
        <position position="138"/>
    </location>
</feature>
<keyword evidence="2" id="KW-1185">Reference proteome</keyword>
<organism evidence="1 2">
    <name type="scientific">Gigaspora margarita</name>
    <dbReference type="NCBI Taxonomy" id="4874"/>
    <lineage>
        <taxon>Eukaryota</taxon>
        <taxon>Fungi</taxon>
        <taxon>Fungi incertae sedis</taxon>
        <taxon>Mucoromycota</taxon>
        <taxon>Glomeromycotina</taxon>
        <taxon>Glomeromycetes</taxon>
        <taxon>Diversisporales</taxon>
        <taxon>Gigasporaceae</taxon>
        <taxon>Gigaspora</taxon>
    </lineage>
</organism>
<comment type="caution">
    <text evidence="1">The sequence shown here is derived from an EMBL/GenBank/DDBJ whole genome shotgun (WGS) entry which is preliminary data.</text>
</comment>
<protein>
    <submittedName>
        <fullName evidence="1">38717_t:CDS:1</fullName>
    </submittedName>
</protein>
<dbReference type="Proteomes" id="UP000789901">
    <property type="component" value="Unassembled WGS sequence"/>
</dbReference>
<name>A0ABN7VSY8_GIGMA</name>
<gene>
    <name evidence="1" type="ORF">GMARGA_LOCUS22255</name>
</gene>
<reference evidence="1 2" key="1">
    <citation type="submission" date="2021-06" db="EMBL/GenBank/DDBJ databases">
        <authorList>
            <person name="Kallberg Y."/>
            <person name="Tangrot J."/>
            <person name="Rosling A."/>
        </authorList>
    </citation>
    <scope>NUCLEOTIDE SEQUENCE [LARGE SCALE GENOMIC DNA]</scope>
    <source>
        <strain evidence="1 2">120-4 pot B 10/14</strain>
    </source>
</reference>
<evidence type="ECO:0000313" key="2">
    <source>
        <dbReference type="Proteomes" id="UP000789901"/>
    </source>
</evidence>
<sequence length="138" mass="15800">MKERSNICPHLIANNSTLLKTFQDCFEIKSNPNKRKSASARTSKKKNLNNNAREKGGLFFLDRYIEGVIEKVVVRFIVLSSNVESQEHGELVKDLLSIVTMFIARYNAINLKKMDGHIQMDLQLEFEDLQVRSKGSKV</sequence>
<accession>A0ABN7VSY8</accession>
<proteinExistence type="predicted"/>
<evidence type="ECO:0000313" key="1">
    <source>
        <dbReference type="EMBL" id="CAG8796721.1"/>
    </source>
</evidence>